<evidence type="ECO:0000256" key="1">
    <source>
        <dbReference type="SAM" id="MobiDB-lite"/>
    </source>
</evidence>
<dbReference type="InterPro" id="IPR011745">
    <property type="entry name" value="RNA_pol_sigma70_MYXXA"/>
</dbReference>
<keyword evidence="3" id="KW-1185">Reference proteome</keyword>
<keyword evidence="2" id="KW-0240">DNA-directed RNA polymerase</keyword>
<dbReference type="Proteomes" id="UP000217289">
    <property type="component" value="Chromosome"/>
</dbReference>
<feature type="compositionally biased region" description="Basic and acidic residues" evidence="1">
    <location>
        <begin position="289"/>
        <end position="307"/>
    </location>
</feature>
<dbReference type="NCBIfam" id="TIGR03001">
    <property type="entry name" value="Sig-70_gmx1"/>
    <property type="match status" value="1"/>
</dbReference>
<evidence type="ECO:0000313" key="2">
    <source>
        <dbReference type="EMBL" id="ATB29684.1"/>
    </source>
</evidence>
<dbReference type="InterPro" id="IPR036388">
    <property type="entry name" value="WH-like_DNA-bd_sf"/>
</dbReference>
<dbReference type="AlphaFoldDB" id="A0A250ICV4"/>
<feature type="region of interest" description="Disordered" evidence="1">
    <location>
        <begin position="280"/>
        <end position="345"/>
    </location>
</feature>
<accession>A0A250ICV4</accession>
<dbReference type="InterPro" id="IPR013324">
    <property type="entry name" value="RNA_pol_sigma_r3/r4-like"/>
</dbReference>
<dbReference type="SUPFAM" id="SSF88659">
    <property type="entry name" value="Sigma3 and sigma4 domains of RNA polymerase sigma factors"/>
    <property type="match status" value="1"/>
</dbReference>
<keyword evidence="2" id="KW-0804">Transcription</keyword>
<dbReference type="KEGG" id="mbd:MEBOL_003139"/>
<proteinExistence type="predicted"/>
<dbReference type="GO" id="GO:0000428">
    <property type="term" value="C:DNA-directed RNA polymerase complex"/>
    <property type="evidence" value="ECO:0007669"/>
    <property type="project" value="UniProtKB-KW"/>
</dbReference>
<dbReference type="Gene3D" id="1.10.10.10">
    <property type="entry name" value="Winged helix-like DNA-binding domain superfamily/Winged helix DNA-binding domain"/>
    <property type="match status" value="1"/>
</dbReference>
<organism evidence="2 3">
    <name type="scientific">Melittangium boletus DSM 14713</name>
    <dbReference type="NCBI Taxonomy" id="1294270"/>
    <lineage>
        <taxon>Bacteria</taxon>
        <taxon>Pseudomonadati</taxon>
        <taxon>Myxococcota</taxon>
        <taxon>Myxococcia</taxon>
        <taxon>Myxococcales</taxon>
        <taxon>Cystobacterineae</taxon>
        <taxon>Archangiaceae</taxon>
        <taxon>Melittangium</taxon>
    </lineage>
</organism>
<protein>
    <submittedName>
        <fullName evidence="2">DNA-directed RNA polymerase sigma-70 factor</fullName>
    </submittedName>
</protein>
<name>A0A250ICV4_9BACT</name>
<gene>
    <name evidence="2" type="ORF">MEBOL_003139</name>
</gene>
<sequence>MLTVSNESDEFEQQLRLAWEKARKVWPSVALAFEPFRTHLQGIILSIKGGASSPAKVLETLAVADLYLACACLQGMSSAIQVLEDHFLARLPSQLGSRRLSASVIDEVCQLMRIHLLVGTREMGPQLASYKGQGPLETWLRISAARMAVKLSPSSAESHEEDVLESLAALPAPEPSPELELIRSRYRRDFLQALRDAFKSLSPDQRHLLRLHFGDGLSTPVLGRLFAKNQSTIWRRLQEARMAVYEETKRLLGERLGLNSKDFMSLLWMLDSQLNLSLSQVLSEEEDGPTSKDKPEPKDKPKSKDGPESEDGQEVEPGPKSPTIRPSGLFPAAAMAAKPKAEEVE</sequence>
<evidence type="ECO:0000313" key="3">
    <source>
        <dbReference type="Proteomes" id="UP000217289"/>
    </source>
</evidence>
<dbReference type="EMBL" id="CP022163">
    <property type="protein sequence ID" value="ATB29684.1"/>
    <property type="molecule type" value="Genomic_DNA"/>
</dbReference>
<reference evidence="2 3" key="1">
    <citation type="submission" date="2017-06" db="EMBL/GenBank/DDBJ databases">
        <authorList>
            <person name="Kim H.J."/>
            <person name="Triplett B.A."/>
        </authorList>
    </citation>
    <scope>NUCLEOTIDE SEQUENCE [LARGE SCALE GENOMIC DNA]</scope>
    <source>
        <strain evidence="2 3">DSM 14713</strain>
    </source>
</reference>